<gene>
    <name evidence="1" type="ORF">DFO61_2331</name>
</gene>
<comment type="caution">
    <text evidence="1">The sequence shown here is derived from an EMBL/GenBank/DDBJ whole genome shotgun (WGS) entry which is preliminary data.</text>
</comment>
<dbReference type="EMBL" id="QXDA01000003">
    <property type="protein sequence ID" value="RIA31607.1"/>
    <property type="molecule type" value="Genomic_DNA"/>
</dbReference>
<accession>A0A397N8Y4</accession>
<sequence>MKQYDVVQVIALRDERFSKSSADYERNPCIGDVGTIIDVYSNPEPAFEVECSGSNGRTIWLAAMYPEELKLSGQE</sequence>
<dbReference type="AlphaFoldDB" id="A0A397N8Y4"/>
<evidence type="ECO:0000313" key="2">
    <source>
        <dbReference type="Proteomes" id="UP000265836"/>
    </source>
</evidence>
<name>A0A397N8Y4_ECTOL</name>
<evidence type="ECO:0000313" key="1">
    <source>
        <dbReference type="EMBL" id="RIA31607.1"/>
    </source>
</evidence>
<dbReference type="Proteomes" id="UP000265836">
    <property type="component" value="Unassembled WGS sequence"/>
</dbReference>
<dbReference type="InterPro" id="IPR032568">
    <property type="entry name" value="DUF4926"/>
</dbReference>
<reference evidence="1 2" key="1">
    <citation type="submission" date="2018-08" db="EMBL/GenBank/DDBJ databases">
        <title>Genome sequencing of rice bacterial endophytes.</title>
        <authorList>
            <person name="Venturi V."/>
        </authorList>
    </citation>
    <scope>NUCLEOTIDE SEQUENCE [LARGE SCALE GENOMIC DNA]</scope>
    <source>
        <strain evidence="1 2">E1205</strain>
    </source>
</reference>
<dbReference type="Pfam" id="PF16277">
    <property type="entry name" value="DUF4926"/>
    <property type="match status" value="1"/>
</dbReference>
<dbReference type="RefSeq" id="WP_119692940.1">
    <property type="nucleotide sequence ID" value="NZ_QXDA01000003.1"/>
</dbReference>
<protein>
    <submittedName>
        <fullName evidence="1">Uncharacterized protein DUF4926</fullName>
    </submittedName>
</protein>
<organism evidence="1 2">
    <name type="scientific">Ectopseudomonas oleovorans</name>
    <name type="common">Pseudomonas oleovorans</name>
    <dbReference type="NCBI Taxonomy" id="301"/>
    <lineage>
        <taxon>Bacteria</taxon>
        <taxon>Pseudomonadati</taxon>
        <taxon>Pseudomonadota</taxon>
        <taxon>Gammaproteobacteria</taxon>
        <taxon>Pseudomonadales</taxon>
        <taxon>Pseudomonadaceae</taxon>
        <taxon>Ectopseudomonas</taxon>
    </lineage>
</organism>
<proteinExistence type="predicted"/>